<dbReference type="InterPro" id="IPR001362">
    <property type="entry name" value="Glyco_hydro_32"/>
</dbReference>
<dbReference type="GO" id="GO:0005985">
    <property type="term" value="P:sucrose metabolic process"/>
    <property type="evidence" value="ECO:0007669"/>
    <property type="project" value="UniProtKB-UniPathway"/>
</dbReference>
<keyword evidence="5" id="KW-0119">Carbohydrate metabolism</keyword>
<comment type="similarity">
    <text evidence="1 4">Belongs to the glycosyl hydrolase 32 family.</text>
</comment>
<dbReference type="Proteomes" id="UP000092377">
    <property type="component" value="Unassembled WGS sequence"/>
</dbReference>
<evidence type="ECO:0000256" key="4">
    <source>
        <dbReference type="RuleBase" id="RU362110"/>
    </source>
</evidence>
<dbReference type="SUPFAM" id="SSF75005">
    <property type="entry name" value="Arabinanase/levansucrase/invertase"/>
    <property type="match status" value="1"/>
</dbReference>
<dbReference type="CDD" id="cd18623">
    <property type="entry name" value="GH32_ScrB-like"/>
    <property type="match status" value="1"/>
</dbReference>
<dbReference type="InterPro" id="IPR006232">
    <property type="entry name" value="Suc6P_hydrolase"/>
</dbReference>
<name>A0A1B8HNU7_9GAMM</name>
<keyword evidence="9" id="KW-1185">Reference proteome</keyword>
<reference evidence="9" key="1">
    <citation type="submission" date="2016-06" db="EMBL/GenBank/DDBJ databases">
        <authorList>
            <person name="Butler K."/>
        </authorList>
    </citation>
    <scope>NUCLEOTIDE SEQUENCE [LARGE SCALE GENOMIC DNA]</scope>
    <source>
        <strain evidence="9">GCSL-Mp20</strain>
    </source>
</reference>
<evidence type="ECO:0000256" key="1">
    <source>
        <dbReference type="ARBA" id="ARBA00009902"/>
    </source>
</evidence>
<dbReference type="PANTHER" id="PTHR43101">
    <property type="entry name" value="BETA-FRUCTOSIDASE"/>
    <property type="match status" value="1"/>
</dbReference>
<evidence type="ECO:0000259" key="7">
    <source>
        <dbReference type="Pfam" id="PF08244"/>
    </source>
</evidence>
<dbReference type="EC" id="3.2.1.26" evidence="4"/>
<evidence type="ECO:0000256" key="2">
    <source>
        <dbReference type="ARBA" id="ARBA00022801"/>
    </source>
</evidence>
<dbReference type="SMART" id="SM00640">
    <property type="entry name" value="Glyco_32"/>
    <property type="match status" value="1"/>
</dbReference>
<evidence type="ECO:0000259" key="6">
    <source>
        <dbReference type="Pfam" id="PF00251"/>
    </source>
</evidence>
<evidence type="ECO:0000313" key="8">
    <source>
        <dbReference type="EMBL" id="OBU11166.1"/>
    </source>
</evidence>
<dbReference type="Gene3D" id="2.60.120.560">
    <property type="entry name" value="Exo-inulinase, domain 1"/>
    <property type="match status" value="1"/>
</dbReference>
<comment type="catalytic activity">
    <reaction evidence="4">
        <text>Hydrolysis of terminal non-reducing beta-D-fructofuranoside residues in beta-D-fructofuranosides.</text>
        <dbReference type="EC" id="3.2.1.26"/>
    </reaction>
</comment>
<accession>A0A1B8HNU7</accession>
<dbReference type="InterPro" id="IPR018053">
    <property type="entry name" value="Glyco_hydro_32_AS"/>
</dbReference>
<dbReference type="PANTHER" id="PTHR43101:SF1">
    <property type="entry name" value="BETA-FRUCTOSIDASE"/>
    <property type="match status" value="1"/>
</dbReference>
<dbReference type="InterPro" id="IPR051214">
    <property type="entry name" value="GH32_Enzymes"/>
</dbReference>
<dbReference type="NCBIfam" id="TIGR01322">
    <property type="entry name" value="scrB_fam"/>
    <property type="match status" value="1"/>
</dbReference>
<dbReference type="InterPro" id="IPR013189">
    <property type="entry name" value="Glyco_hydro_32_C"/>
</dbReference>
<dbReference type="Pfam" id="PF00251">
    <property type="entry name" value="Glyco_hydro_32N"/>
    <property type="match status" value="1"/>
</dbReference>
<proteinExistence type="inferred from homology"/>
<keyword evidence="3 4" id="KW-0326">Glycosidase</keyword>
<evidence type="ECO:0000313" key="9">
    <source>
        <dbReference type="Proteomes" id="UP000092377"/>
    </source>
</evidence>
<dbReference type="Gene3D" id="2.115.10.20">
    <property type="entry name" value="Glycosyl hydrolase domain, family 43"/>
    <property type="match status" value="1"/>
</dbReference>
<dbReference type="AlphaFoldDB" id="A0A1B8HNU7"/>
<gene>
    <name evidence="8" type="ORF">AYY18_03230</name>
</gene>
<dbReference type="InterPro" id="IPR013148">
    <property type="entry name" value="Glyco_hydro_32_N"/>
</dbReference>
<dbReference type="InterPro" id="IPR013320">
    <property type="entry name" value="ConA-like_dom_sf"/>
</dbReference>
<dbReference type="EMBL" id="LZEY01000012">
    <property type="protein sequence ID" value="OBU11166.1"/>
    <property type="molecule type" value="Genomic_DNA"/>
</dbReference>
<dbReference type="UniPathway" id="UPA00238"/>
<dbReference type="PROSITE" id="PS00609">
    <property type="entry name" value="GLYCOSYL_HYDROL_F32"/>
    <property type="match status" value="1"/>
</dbReference>
<dbReference type="GO" id="GO:0004564">
    <property type="term" value="F:beta-fructofuranosidase activity"/>
    <property type="evidence" value="ECO:0007669"/>
    <property type="project" value="UniProtKB-EC"/>
</dbReference>
<dbReference type="GO" id="GO:0005737">
    <property type="term" value="C:cytoplasm"/>
    <property type="evidence" value="ECO:0007669"/>
    <property type="project" value="UniProtKB-SubCell"/>
</dbReference>
<dbReference type="OrthoDB" id="9801455at2"/>
<feature type="domain" description="Glycosyl hydrolase family 32 N-terminal" evidence="6">
    <location>
        <begin position="31"/>
        <end position="337"/>
    </location>
</feature>
<sequence>MVQATLLSGIIQALMKHQGRAQRDPHYPGWHAAPVCGLMNDPNGFIYHKGRWHLFYQWNPFGCEHEKKCWGHWHSEDLVHWFHAPVALLPSGNNDSGGCFSGSAVDNEGTLTLCYTGNIEYSDGSRMSRQCLAREKPDGGFEKYGPVLGLPEGYSSDVRDPKIWRHNDRWYMVLGARDNNDKGRVLLYDTTELGDWTLRGILAGSHYGGLGDAGYMWECPDLFKLNSEWILLCCPQGMPREATRFLNTYPSTYLVGQFDYESKIYHHKPQVNEVDAGFEFYAPQTSLAEDGRRIMIGWMGVPDGEEMLQPTIKNGWIHQMTCPRELSLRKGHLYQQPLSELKQLRGAGGQWSGEADNALELNARRLEVIIKLTGPLILNFSKQLIFSYDGQEVRLSRRSLISGVWLHRYWQGEVTQLHIFTDHSSVEIFINDGVAVMSNRYFPAQPATLTFRGLSHVQLSYWQLNMAEVA</sequence>
<dbReference type="InterPro" id="IPR023296">
    <property type="entry name" value="Glyco_hydro_beta-prop_sf"/>
</dbReference>
<comment type="pathway">
    <text evidence="5">Glycan biosynthesis; sucrose metabolism.</text>
</comment>
<dbReference type="RefSeq" id="WP_067401559.1">
    <property type="nucleotide sequence ID" value="NZ_CBCPID010000008.1"/>
</dbReference>
<comment type="function">
    <text evidence="5">Enables the bacterium to metabolize sucrose as a sole carbon source.</text>
</comment>
<evidence type="ECO:0000256" key="3">
    <source>
        <dbReference type="ARBA" id="ARBA00023295"/>
    </source>
</evidence>
<organism evidence="8 9">
    <name type="scientific">Morganella psychrotolerans</name>
    <dbReference type="NCBI Taxonomy" id="368603"/>
    <lineage>
        <taxon>Bacteria</taxon>
        <taxon>Pseudomonadati</taxon>
        <taxon>Pseudomonadota</taxon>
        <taxon>Gammaproteobacteria</taxon>
        <taxon>Enterobacterales</taxon>
        <taxon>Morganellaceae</taxon>
        <taxon>Morganella</taxon>
    </lineage>
</organism>
<comment type="caution">
    <text evidence="8">The sequence shown here is derived from an EMBL/GenBank/DDBJ whole genome shotgun (WGS) entry which is preliminary data.</text>
</comment>
<evidence type="ECO:0000256" key="5">
    <source>
        <dbReference type="RuleBase" id="RU365015"/>
    </source>
</evidence>
<comment type="subcellular location">
    <subcellularLocation>
        <location evidence="5">Cytoplasm</location>
    </subcellularLocation>
</comment>
<feature type="domain" description="Glycosyl hydrolase family 32 C-terminal" evidence="7">
    <location>
        <begin position="414"/>
        <end position="447"/>
    </location>
</feature>
<protein>
    <recommendedName>
        <fullName evidence="4">Sucrose-6-phosphate hydrolase</fullName>
        <ecNumber evidence="4">3.2.1.26</ecNumber>
    </recommendedName>
    <alternativeName>
        <fullName evidence="5">Invertase</fullName>
    </alternativeName>
</protein>
<dbReference type="Pfam" id="PF08244">
    <property type="entry name" value="Glyco_hydro_32C"/>
    <property type="match status" value="1"/>
</dbReference>
<keyword evidence="5" id="KW-0963">Cytoplasm</keyword>
<keyword evidence="2 4" id="KW-0378">Hydrolase</keyword>
<dbReference type="SUPFAM" id="SSF49899">
    <property type="entry name" value="Concanavalin A-like lectins/glucanases"/>
    <property type="match status" value="1"/>
</dbReference>